<comment type="caution">
    <text evidence="2">The sequence shown here is derived from an EMBL/GenBank/DDBJ whole genome shotgun (WGS) entry which is preliminary data.</text>
</comment>
<reference evidence="3" key="2">
    <citation type="submission" date="2015-07" db="EMBL/GenBank/DDBJ databases">
        <title>Contrasting host-pathogen interactions and genome evolution in two generalist and specialist microsporidian pathogens of mosquitoes.</title>
        <authorList>
            <consortium name="The Broad Institute Genomics Platform"/>
            <consortium name="The Broad Institute Genome Sequencing Center for Infectious Disease"/>
            <person name="Cuomo C.A."/>
            <person name="Sanscrainte N.D."/>
            <person name="Goldberg J.M."/>
            <person name="Heiman D."/>
            <person name="Young S."/>
            <person name="Zeng Q."/>
            <person name="Becnel J.J."/>
            <person name="Birren B.W."/>
        </authorList>
    </citation>
    <scope>NUCLEOTIDE SEQUENCE [LARGE SCALE GENOMIC DNA]</scope>
    <source>
        <strain evidence="3">USNM 41457</strain>
    </source>
</reference>
<organism evidence="2 3">
    <name type="scientific">Edhazardia aedis (strain USNM 41457)</name>
    <name type="common">Microsporidian parasite</name>
    <dbReference type="NCBI Taxonomy" id="1003232"/>
    <lineage>
        <taxon>Eukaryota</taxon>
        <taxon>Fungi</taxon>
        <taxon>Fungi incertae sedis</taxon>
        <taxon>Microsporidia</taxon>
        <taxon>Edhazardia</taxon>
    </lineage>
</organism>
<evidence type="ECO:0000313" key="2">
    <source>
        <dbReference type="EMBL" id="EJW03097.1"/>
    </source>
</evidence>
<dbReference type="InParanoid" id="J9DP37"/>
<sequence>MNFKVHTREQSIILHNPKTVYELIEKNNKEALNSKYRCKDTEKCSYHNSKLVKVSMQVETLLQGYHCKFECFMYGRKKTINTLGGFWRCLYLLILPVGNILQEQENIYKQYLEDLKAKNLDNEDKDDKKAEEIKEAKEQEKKNTEKEVSKEEKYKSNIVEVRRVVKTKRRTNIKKNTDIAKIENNKKNYASETDKKNSNRKNEMVTVRDEQNNILLKSEDLTKEKKQRRKNALYYIMNFIGCYKRQ</sequence>
<keyword evidence="3" id="KW-1185">Reference proteome</keyword>
<dbReference type="AlphaFoldDB" id="J9DP37"/>
<proteinExistence type="predicted"/>
<protein>
    <submittedName>
        <fullName evidence="2">Uncharacterized protein</fullName>
    </submittedName>
</protein>
<evidence type="ECO:0000313" key="3">
    <source>
        <dbReference type="Proteomes" id="UP000003163"/>
    </source>
</evidence>
<feature type="region of interest" description="Disordered" evidence="1">
    <location>
        <begin position="123"/>
        <end position="149"/>
    </location>
</feature>
<dbReference type="HOGENOM" id="CLU_1129042_0_0_1"/>
<dbReference type="EMBL" id="AFBI03000046">
    <property type="protein sequence ID" value="EJW03097.1"/>
    <property type="molecule type" value="Genomic_DNA"/>
</dbReference>
<gene>
    <name evidence="2" type="ORF">EDEG_02524</name>
</gene>
<evidence type="ECO:0000256" key="1">
    <source>
        <dbReference type="SAM" id="MobiDB-lite"/>
    </source>
</evidence>
<accession>J9DP37</accession>
<dbReference type="Proteomes" id="UP000003163">
    <property type="component" value="Unassembled WGS sequence"/>
</dbReference>
<dbReference type="VEuPathDB" id="MicrosporidiaDB:EDEG_02524"/>
<name>J9DP37_EDHAE</name>
<reference evidence="2 3" key="1">
    <citation type="submission" date="2011-08" db="EMBL/GenBank/DDBJ databases">
        <authorList>
            <person name="Liu Z.J."/>
            <person name="Shi F.L."/>
            <person name="Lu J.Q."/>
            <person name="Li M."/>
            <person name="Wang Z.L."/>
        </authorList>
    </citation>
    <scope>NUCLEOTIDE SEQUENCE [LARGE SCALE GENOMIC DNA]</scope>
    <source>
        <strain evidence="2 3">USNM 41457</strain>
    </source>
</reference>